<sequence>MNDQPGDDVVLTKGISNLELPIIDRLSMTVSIFCPSSDEMFKKVSLKKPPQQEEESIDEFVPHRFLPWLDDFYEYNLEAKKDIEGQGTFGKVIKATDKYFSGRKVALKFFTYIVKRDPDAKTSASDILENKGVPRTVLKDINLPKSVSHGNITRVVELTLTPEREERLLQEKDGFSSVSCPSMISNYYSNFKYLKRRHLHRVDDFLSKDECPDAPPKKFHHYVHERHQYGLKDDIIRKGQEFSHKMQEYNLKRVQIQSRISELKKRKEEFLSKKKKFPDTDKRDLEREEQKLRLLAHPSSDITLVFNKRIVKGSSSFPKPSSQQPHVELCLVSEYCQCSLAGLKAGGYLTIQRNRDIPLESAHEKEGKETKEESKVKEEELEDPEEIRQAMRQAKIKKMQKAFKHTSIALVQCILKQIVQALRYMHLRGLSHRDLKPHNILIDKNGVVKLCDLGISAVLYPKGMTGLRNIVRRSGGCNWDRSVPSKTSSAEYKFRFPELLEECIPSARKSELSELWEALGVWKKGQFSSEAPKKPTQVRQPKAVQKPRPESIISEPIPSASPSKPPSVIPPPPSTPPPQKLTYPKISSQPSEPTYLDHLSLIGCLTAMICGTYYRPPECIMGVISGIPGIQCIGGGVYPTSQHKISIPCELISTTGGRVDYDLSNDIWSLGIVFLDLLIQSTFIPRACSDDCGMLLYILAMFGHPKHSDWKPGEIMLEACAKSKKQKFYMPTDELLPTAKHIREHKRLRDLLEKMCVWDLFGEDKKKFHEDQAKSDSSGASSSKTKSNIHMSESDPYFVDEKTSNDCLDLLFRMLDLNPRRRPTCQEILDHPFLRDASDDPEIIKQCLPNEELSCHKFKDMPAWQMKFRSNAEKFLTNLYPRGKAIFKARKEILTGIVPGLPAGLAENLAKYKTQ</sequence>
<name>A0ABQ5K7R6_9EUKA</name>
<comment type="caution">
    <text evidence="4">The sequence shown here is derived from an EMBL/GenBank/DDBJ whole genome shotgun (WGS) entry which is preliminary data.</text>
</comment>
<dbReference type="InterPro" id="IPR011009">
    <property type="entry name" value="Kinase-like_dom_sf"/>
</dbReference>
<reference evidence="4" key="1">
    <citation type="submission" date="2022-03" db="EMBL/GenBank/DDBJ databases">
        <title>Draft genome sequence of Aduncisulcus paluster, a free-living microaerophilic Fornicata.</title>
        <authorList>
            <person name="Yuyama I."/>
            <person name="Kume K."/>
            <person name="Tamura T."/>
            <person name="Inagaki Y."/>
            <person name="Hashimoto T."/>
        </authorList>
    </citation>
    <scope>NUCLEOTIDE SEQUENCE</scope>
    <source>
        <strain evidence="4">NY0171</strain>
    </source>
</reference>
<dbReference type="InterPro" id="IPR008271">
    <property type="entry name" value="Ser/Thr_kinase_AS"/>
</dbReference>
<evidence type="ECO:0000313" key="5">
    <source>
        <dbReference type="Proteomes" id="UP001057375"/>
    </source>
</evidence>
<feature type="compositionally biased region" description="Basic and acidic residues" evidence="2">
    <location>
        <begin position="359"/>
        <end position="378"/>
    </location>
</feature>
<dbReference type="Proteomes" id="UP001057375">
    <property type="component" value="Unassembled WGS sequence"/>
</dbReference>
<dbReference type="SMART" id="SM00220">
    <property type="entry name" value="S_TKc"/>
    <property type="match status" value="1"/>
</dbReference>
<feature type="coiled-coil region" evidence="1">
    <location>
        <begin position="246"/>
        <end position="273"/>
    </location>
</feature>
<gene>
    <name evidence="4" type="ORF">ADUPG1_000349</name>
</gene>
<dbReference type="InterPro" id="IPR000719">
    <property type="entry name" value="Prot_kinase_dom"/>
</dbReference>
<feature type="domain" description="Protein kinase" evidence="3">
    <location>
        <begin position="78"/>
        <end position="834"/>
    </location>
</feature>
<dbReference type="PROSITE" id="PS00108">
    <property type="entry name" value="PROTEIN_KINASE_ST"/>
    <property type="match status" value="1"/>
</dbReference>
<feature type="compositionally biased region" description="Low complexity" evidence="2">
    <location>
        <begin position="550"/>
        <end position="562"/>
    </location>
</feature>
<accession>A0ABQ5K7R6</accession>
<proteinExistence type="predicted"/>
<dbReference type="EMBL" id="BQXS01000117">
    <property type="protein sequence ID" value="GKT28002.1"/>
    <property type="molecule type" value="Genomic_DNA"/>
</dbReference>
<protein>
    <recommendedName>
        <fullName evidence="3">Protein kinase domain-containing protein</fullName>
    </recommendedName>
</protein>
<evidence type="ECO:0000313" key="4">
    <source>
        <dbReference type="EMBL" id="GKT28002.1"/>
    </source>
</evidence>
<dbReference type="PANTHER" id="PTHR44167:SF24">
    <property type="entry name" value="SERINE_THREONINE-PROTEIN KINASE CHK2"/>
    <property type="match status" value="1"/>
</dbReference>
<feature type="region of interest" description="Disordered" evidence="2">
    <location>
        <begin position="359"/>
        <end position="386"/>
    </location>
</feature>
<evidence type="ECO:0000256" key="2">
    <source>
        <dbReference type="SAM" id="MobiDB-lite"/>
    </source>
</evidence>
<organism evidence="4 5">
    <name type="scientific">Aduncisulcus paluster</name>
    <dbReference type="NCBI Taxonomy" id="2918883"/>
    <lineage>
        <taxon>Eukaryota</taxon>
        <taxon>Metamonada</taxon>
        <taxon>Carpediemonas-like organisms</taxon>
        <taxon>Aduncisulcus</taxon>
    </lineage>
</organism>
<dbReference type="Gene3D" id="1.10.510.10">
    <property type="entry name" value="Transferase(Phosphotransferase) domain 1"/>
    <property type="match status" value="3"/>
</dbReference>
<evidence type="ECO:0000256" key="1">
    <source>
        <dbReference type="SAM" id="Coils"/>
    </source>
</evidence>
<dbReference type="PROSITE" id="PS50011">
    <property type="entry name" value="PROTEIN_KINASE_DOM"/>
    <property type="match status" value="1"/>
</dbReference>
<evidence type="ECO:0000259" key="3">
    <source>
        <dbReference type="PROSITE" id="PS50011"/>
    </source>
</evidence>
<keyword evidence="5" id="KW-1185">Reference proteome</keyword>
<feature type="region of interest" description="Disordered" evidence="2">
    <location>
        <begin position="528"/>
        <end position="588"/>
    </location>
</feature>
<dbReference type="Gene3D" id="3.30.200.20">
    <property type="entry name" value="Phosphorylase Kinase, domain 1"/>
    <property type="match status" value="1"/>
</dbReference>
<dbReference type="SUPFAM" id="SSF56112">
    <property type="entry name" value="Protein kinase-like (PK-like)"/>
    <property type="match status" value="1"/>
</dbReference>
<feature type="compositionally biased region" description="Pro residues" evidence="2">
    <location>
        <begin position="563"/>
        <end position="579"/>
    </location>
</feature>
<keyword evidence="1" id="KW-0175">Coiled coil</keyword>
<dbReference type="Pfam" id="PF00069">
    <property type="entry name" value="Pkinase"/>
    <property type="match status" value="1"/>
</dbReference>
<dbReference type="PANTHER" id="PTHR44167">
    <property type="entry name" value="OVARIAN-SPECIFIC SERINE/THREONINE-PROTEIN KINASE LOK-RELATED"/>
    <property type="match status" value="1"/>
</dbReference>